<evidence type="ECO:0000313" key="2">
    <source>
        <dbReference type="Proteomes" id="UP000224182"/>
    </source>
</evidence>
<reference evidence="1 2" key="1">
    <citation type="submission" date="2017-06" db="EMBL/GenBank/DDBJ databases">
        <title>Draft genome sequence of Fusobacterium nucleatum subsp. polymorphum KCOM 1271 (=ChDC F305).</title>
        <authorList>
            <person name="Kook J.-K."/>
            <person name="Park S.-N."/>
            <person name="Lim Y.K."/>
            <person name="Roh H."/>
        </authorList>
    </citation>
    <scope>NUCLEOTIDE SEQUENCE [LARGE SCALE GENOMIC DNA]</scope>
    <source>
        <strain evidence="2">KCOM 1271 (ChDC F305)</strain>
    </source>
</reference>
<comment type="caution">
    <text evidence="1">The sequence shown here is derived from an EMBL/GenBank/DDBJ whole genome shotgun (WGS) entry which is preliminary data.</text>
</comment>
<accession>A0A2C6BRV7</accession>
<organism evidence="1 2">
    <name type="scientific">Fusobacterium nucleatum subsp. polymorphum</name>
    <name type="common">Fusobacterium polymorphum</name>
    <dbReference type="NCBI Taxonomy" id="76857"/>
    <lineage>
        <taxon>Bacteria</taxon>
        <taxon>Fusobacteriati</taxon>
        <taxon>Fusobacteriota</taxon>
        <taxon>Fusobacteriia</taxon>
        <taxon>Fusobacteriales</taxon>
        <taxon>Fusobacteriaceae</taxon>
        <taxon>Fusobacterium</taxon>
    </lineage>
</organism>
<dbReference type="AlphaFoldDB" id="A0A2C6BRV7"/>
<evidence type="ECO:0000313" key="1">
    <source>
        <dbReference type="EMBL" id="PHI06575.1"/>
    </source>
</evidence>
<name>A0A2C6BRV7_FUSNP</name>
<proteinExistence type="predicted"/>
<sequence length="87" mass="10503">MKKEKNINLMLKGIILNNEQLKNMFDLAENKYESNLSFNDLQLWYLDIIEMDLSNYLNDNQLDIFEINVTNWLYNYLEFELLDNIAC</sequence>
<protein>
    <submittedName>
        <fullName evidence="1">Uncharacterized protein</fullName>
    </submittedName>
</protein>
<dbReference type="Proteomes" id="UP000224182">
    <property type="component" value="Unassembled WGS sequence"/>
</dbReference>
<dbReference type="RefSeq" id="WP_098974280.1">
    <property type="nucleotide sequence ID" value="NZ_CP077115.1"/>
</dbReference>
<gene>
    <name evidence="1" type="ORF">CBG54_05790</name>
</gene>
<dbReference type="EMBL" id="NIRN01000001">
    <property type="protein sequence ID" value="PHI06575.1"/>
    <property type="molecule type" value="Genomic_DNA"/>
</dbReference>